<dbReference type="EMBL" id="SJPN01000003">
    <property type="protein sequence ID" value="TWU04907.1"/>
    <property type="molecule type" value="Genomic_DNA"/>
</dbReference>
<feature type="transmembrane region" description="Helical" evidence="2">
    <location>
        <begin position="103"/>
        <end position="123"/>
    </location>
</feature>
<keyword evidence="2" id="KW-0472">Membrane</keyword>
<evidence type="ECO:0000256" key="1">
    <source>
        <dbReference type="SAM" id="MobiDB-lite"/>
    </source>
</evidence>
<keyword evidence="4" id="KW-1185">Reference proteome</keyword>
<comment type="caution">
    <text evidence="3">The sequence shown here is derived from an EMBL/GenBank/DDBJ whole genome shotgun (WGS) entry which is preliminary data.</text>
</comment>
<evidence type="ECO:0000313" key="4">
    <source>
        <dbReference type="Proteomes" id="UP000320176"/>
    </source>
</evidence>
<evidence type="ECO:0000256" key="2">
    <source>
        <dbReference type="SAM" id="Phobius"/>
    </source>
</evidence>
<accession>A0A5C6AZH0</accession>
<proteinExistence type="predicted"/>
<dbReference type="OrthoDB" id="270078at2"/>
<keyword evidence="2" id="KW-1133">Transmembrane helix</keyword>
<feature type="transmembrane region" description="Helical" evidence="2">
    <location>
        <begin position="39"/>
        <end position="61"/>
    </location>
</feature>
<keyword evidence="2" id="KW-0812">Transmembrane</keyword>
<evidence type="ECO:0000313" key="3">
    <source>
        <dbReference type="EMBL" id="TWU04907.1"/>
    </source>
</evidence>
<feature type="transmembrane region" description="Helical" evidence="2">
    <location>
        <begin position="236"/>
        <end position="258"/>
    </location>
</feature>
<dbReference type="Proteomes" id="UP000320176">
    <property type="component" value="Unassembled WGS sequence"/>
</dbReference>
<gene>
    <name evidence="3" type="ORF">Pla52n_29520</name>
</gene>
<organism evidence="3 4">
    <name type="scientific">Stieleria varia</name>
    <dbReference type="NCBI Taxonomy" id="2528005"/>
    <lineage>
        <taxon>Bacteria</taxon>
        <taxon>Pseudomonadati</taxon>
        <taxon>Planctomycetota</taxon>
        <taxon>Planctomycetia</taxon>
        <taxon>Pirellulales</taxon>
        <taxon>Pirellulaceae</taxon>
        <taxon>Stieleria</taxon>
    </lineage>
</organism>
<feature type="region of interest" description="Disordered" evidence="1">
    <location>
        <begin position="1"/>
        <end position="27"/>
    </location>
</feature>
<name>A0A5C6AZH0_9BACT</name>
<dbReference type="AlphaFoldDB" id="A0A5C6AZH0"/>
<feature type="transmembrane region" description="Helical" evidence="2">
    <location>
        <begin position="153"/>
        <end position="171"/>
    </location>
</feature>
<reference evidence="3 4" key="1">
    <citation type="submission" date="2019-02" db="EMBL/GenBank/DDBJ databases">
        <title>Deep-cultivation of Planctomycetes and their phenomic and genomic characterization uncovers novel biology.</title>
        <authorList>
            <person name="Wiegand S."/>
            <person name="Jogler M."/>
            <person name="Boedeker C."/>
            <person name="Pinto D."/>
            <person name="Vollmers J."/>
            <person name="Rivas-Marin E."/>
            <person name="Kohn T."/>
            <person name="Peeters S.H."/>
            <person name="Heuer A."/>
            <person name="Rast P."/>
            <person name="Oberbeckmann S."/>
            <person name="Bunk B."/>
            <person name="Jeske O."/>
            <person name="Meyerdierks A."/>
            <person name="Storesund J.E."/>
            <person name="Kallscheuer N."/>
            <person name="Luecker S."/>
            <person name="Lage O.M."/>
            <person name="Pohl T."/>
            <person name="Merkel B.J."/>
            <person name="Hornburger P."/>
            <person name="Mueller R.-W."/>
            <person name="Bruemmer F."/>
            <person name="Labrenz M."/>
            <person name="Spormann A.M."/>
            <person name="Op Den Camp H."/>
            <person name="Overmann J."/>
            <person name="Amann R."/>
            <person name="Jetten M.S.M."/>
            <person name="Mascher T."/>
            <person name="Medema M.H."/>
            <person name="Devos D.P."/>
            <person name="Kaster A.-K."/>
            <person name="Ovreas L."/>
            <person name="Rohde M."/>
            <person name="Galperin M.Y."/>
            <person name="Jogler C."/>
        </authorList>
    </citation>
    <scope>NUCLEOTIDE SEQUENCE [LARGE SCALE GENOMIC DNA]</scope>
    <source>
        <strain evidence="3 4">Pla52n</strain>
    </source>
</reference>
<feature type="transmembrane region" description="Helical" evidence="2">
    <location>
        <begin position="207"/>
        <end position="230"/>
    </location>
</feature>
<sequence length="268" mass="28560">MQPADETDPNGPECAHAADTHTRSTATPGPYTNDAAFSWILRGLVMGVLILGTANALSFFFRSQGWGSLLGVMEPADEAIGFPLQVWEEGGGYGSHAMNKTAFAINAAAGIGLGVIIGAFAAINRRTLNEIMNRLAGSGTEHREVRLQFSLRGLMVTTVLAALAAATVRYFTPRVEVLAAVYALGPIALVLVAFLPRGFSWQQRVAIIAPATVILIAVTITLGVALDVAFDKVLMGVFICWTPQTAIAAMALTAWVMLREYREIRAGI</sequence>
<dbReference type="RefSeq" id="WP_146520238.1">
    <property type="nucleotide sequence ID" value="NZ_CP151726.1"/>
</dbReference>
<protein>
    <submittedName>
        <fullName evidence="3">Uncharacterized protein</fullName>
    </submittedName>
</protein>
<feature type="transmembrane region" description="Helical" evidence="2">
    <location>
        <begin position="177"/>
        <end position="195"/>
    </location>
</feature>